<name>A0A5P3VRF3_9BURK</name>
<proteinExistence type="predicted"/>
<geneLocation type="plasmid" evidence="2">
    <name>unnamed1</name>
</geneLocation>
<evidence type="ECO:0000259" key="1">
    <source>
        <dbReference type="Pfam" id="PF14279"/>
    </source>
</evidence>
<keyword evidence="2" id="KW-0378">Hydrolase</keyword>
<keyword evidence="2" id="KW-0255">Endonuclease</keyword>
<keyword evidence="2" id="KW-0614">Plasmid</keyword>
<reference evidence="2 3" key="1">
    <citation type="submission" date="2018-09" db="EMBL/GenBank/DDBJ databases">
        <title>Complete genome sequence of Cupriavidus oxalaticus T2, a bacterium capable of phenol tolerance and degradation.</title>
        <authorList>
            <person name="Yan J."/>
        </authorList>
    </citation>
    <scope>NUCLEOTIDE SEQUENCE [LARGE SCALE GENOMIC DNA]</scope>
    <source>
        <strain evidence="2 3">T2</strain>
        <plasmid evidence="2 3">unnamed1</plasmid>
    </source>
</reference>
<dbReference type="EMBL" id="CP032520">
    <property type="protein sequence ID" value="QEZ48717.1"/>
    <property type="molecule type" value="Genomic_DNA"/>
</dbReference>
<evidence type="ECO:0000313" key="2">
    <source>
        <dbReference type="EMBL" id="QEZ48717.1"/>
    </source>
</evidence>
<dbReference type="GO" id="GO:0004519">
    <property type="term" value="F:endonuclease activity"/>
    <property type="evidence" value="ECO:0007669"/>
    <property type="project" value="UniProtKB-KW"/>
</dbReference>
<sequence length="399" mass="44030">MNAINTDATCALCAAALDAHNRSKEHIIPNAIGGRLTTQTFICAACNNTYGHAWDAELARQTNWFSSSLGISRHRGEVPKERVQTIDGTGLWLRSDGTMAPEHPRSEIQEVDGMVTVRIVARNFDEAHRMLKAAQRRYPSIDVEKAKQEMEAKDEYLSSPLHVQLQIGGPEAGRSIVKTALAYASTCGVPHRCCDAAIGYLQHIEGTAPFGFAYTFEFIKARPNETVLHCIGLMGDPERGLLLSYIEYFGHFRFLVRLATQYSGEPVNASYAIDPISGKEEHVDLNWTITDDQIQAIFDGTADVHSGMMKAANHVMPIVLKRNEDRQRQRILVEAFDYAAVSLGFQPGDAIPTVHSEQFVALLMEKLSPYLHHLVARSNRAPALFGPDPLGNASSSQDA</sequence>
<dbReference type="InterPro" id="IPR029471">
    <property type="entry name" value="HNH_5"/>
</dbReference>
<organism evidence="2 3">
    <name type="scientific">Cupriavidus oxalaticus</name>
    <dbReference type="NCBI Taxonomy" id="96344"/>
    <lineage>
        <taxon>Bacteria</taxon>
        <taxon>Pseudomonadati</taxon>
        <taxon>Pseudomonadota</taxon>
        <taxon>Betaproteobacteria</taxon>
        <taxon>Burkholderiales</taxon>
        <taxon>Burkholderiaceae</taxon>
        <taxon>Cupriavidus</taxon>
    </lineage>
</organism>
<dbReference type="RefSeq" id="WP_151072959.1">
    <property type="nucleotide sequence ID" value="NZ_CP032520.1"/>
</dbReference>
<dbReference type="Pfam" id="PF14279">
    <property type="entry name" value="HNH_5"/>
    <property type="match status" value="1"/>
</dbReference>
<protein>
    <submittedName>
        <fullName evidence="2">HNH endonuclease</fullName>
    </submittedName>
</protein>
<gene>
    <name evidence="2" type="ORF">D2917_31020</name>
</gene>
<evidence type="ECO:0000313" key="3">
    <source>
        <dbReference type="Proteomes" id="UP000325743"/>
    </source>
</evidence>
<keyword evidence="2" id="KW-0540">Nuclease</keyword>
<feature type="domain" description="HNH endonuclease 5" evidence="1">
    <location>
        <begin position="10"/>
        <end position="61"/>
    </location>
</feature>
<accession>A0A5P3VRF3</accession>
<dbReference type="AlphaFoldDB" id="A0A5P3VRF3"/>
<dbReference type="Proteomes" id="UP000325743">
    <property type="component" value="Plasmid unnamed1"/>
</dbReference>